<dbReference type="EMBL" id="JAVYJV010000129">
    <property type="protein sequence ID" value="KAK4336550.1"/>
    <property type="molecule type" value="Genomic_DNA"/>
</dbReference>
<protein>
    <submittedName>
        <fullName evidence="2">Uncharacterized protein</fullName>
    </submittedName>
</protein>
<accession>A0AAE1UT79</accession>
<feature type="compositionally biased region" description="Basic and acidic residues" evidence="1">
    <location>
        <begin position="125"/>
        <end position="135"/>
    </location>
</feature>
<evidence type="ECO:0000313" key="3">
    <source>
        <dbReference type="Proteomes" id="UP001291623"/>
    </source>
</evidence>
<gene>
    <name evidence="2" type="ORF">RND71_044152</name>
</gene>
<sequence length="199" mass="22440">MKRRERERERKREKRKEKEEETRYGGKWVFDKVYVVGPVLSTDKRRVEERGNMIPDRRSLVNAGRRGVACGGGGRGISGLVAATQRSSRGWLGRCEDGTQLRPGTMSRPSWYDPGSKTNKKGKTKKENKPKHGEASNEIYALETIEGVEGKFIIPEMIGGEMKGLGYWRLFLPSFCSLSGLLKVLGGVETRFSITSKER</sequence>
<reference evidence="2" key="1">
    <citation type="submission" date="2023-12" db="EMBL/GenBank/DDBJ databases">
        <title>Genome assembly of Anisodus tanguticus.</title>
        <authorList>
            <person name="Wang Y.-J."/>
        </authorList>
    </citation>
    <scope>NUCLEOTIDE SEQUENCE</scope>
    <source>
        <strain evidence="2">KB-2021</strain>
        <tissue evidence="2">Leaf</tissue>
    </source>
</reference>
<proteinExistence type="predicted"/>
<dbReference type="AlphaFoldDB" id="A0AAE1UT79"/>
<organism evidence="2 3">
    <name type="scientific">Anisodus tanguticus</name>
    <dbReference type="NCBI Taxonomy" id="243964"/>
    <lineage>
        <taxon>Eukaryota</taxon>
        <taxon>Viridiplantae</taxon>
        <taxon>Streptophyta</taxon>
        <taxon>Embryophyta</taxon>
        <taxon>Tracheophyta</taxon>
        <taxon>Spermatophyta</taxon>
        <taxon>Magnoliopsida</taxon>
        <taxon>eudicotyledons</taxon>
        <taxon>Gunneridae</taxon>
        <taxon>Pentapetalae</taxon>
        <taxon>asterids</taxon>
        <taxon>lamiids</taxon>
        <taxon>Solanales</taxon>
        <taxon>Solanaceae</taxon>
        <taxon>Solanoideae</taxon>
        <taxon>Hyoscyameae</taxon>
        <taxon>Anisodus</taxon>
    </lineage>
</organism>
<feature type="region of interest" description="Disordered" evidence="1">
    <location>
        <begin position="93"/>
        <end position="135"/>
    </location>
</feature>
<evidence type="ECO:0000313" key="2">
    <source>
        <dbReference type="EMBL" id="KAK4336550.1"/>
    </source>
</evidence>
<name>A0AAE1UT79_9SOLA</name>
<keyword evidence="3" id="KW-1185">Reference proteome</keyword>
<feature type="region of interest" description="Disordered" evidence="1">
    <location>
        <begin position="1"/>
        <end position="23"/>
    </location>
</feature>
<comment type="caution">
    <text evidence="2">The sequence shown here is derived from an EMBL/GenBank/DDBJ whole genome shotgun (WGS) entry which is preliminary data.</text>
</comment>
<evidence type="ECO:0000256" key="1">
    <source>
        <dbReference type="SAM" id="MobiDB-lite"/>
    </source>
</evidence>
<dbReference type="Proteomes" id="UP001291623">
    <property type="component" value="Unassembled WGS sequence"/>
</dbReference>